<feature type="compositionally biased region" description="Basic and acidic residues" evidence="2">
    <location>
        <begin position="949"/>
        <end position="959"/>
    </location>
</feature>
<dbReference type="EMBL" id="CAMPGE010026170">
    <property type="protein sequence ID" value="CAI2383863.1"/>
    <property type="molecule type" value="Genomic_DNA"/>
</dbReference>
<feature type="compositionally biased region" description="Low complexity" evidence="2">
    <location>
        <begin position="1045"/>
        <end position="1055"/>
    </location>
</feature>
<feature type="compositionally biased region" description="Basic and acidic residues" evidence="2">
    <location>
        <begin position="1192"/>
        <end position="1201"/>
    </location>
</feature>
<sequence>MDFFDIDAAFEQFEQMETNSYKIMSMEQLLEIFGCKLEGKKFKRQIFKNNHQQSEEEYEILFNWEEETGDRGGTTVGLSKDLNNNVFRIRTAEDLRLNYAFKNQRTLQKNYSHADSLRNMMGSNVLNTELTYEQLSRVIQTIKQDAPNRKHIAFCFASPLTKPKSAISKNRDLDQLKFKEEFQDIQNSLKETGKSIKFFKCVATYTNFGDMLANNPYVLHFSGHGVTTHFELLNNQKPENGHNGDYLIIEDEYCGGYEMNCNMLKSLLEKAKININVAVVLSCHSQFIGEMFLKAGVEHVICVGSKYKVQDNACIKFAKAFYKGLFDAGSKTVCEAFELAKSMVRMQFGRDGIQKEENKFKCLHKHQNESDCRPIDIVIQNGNVVDCSNKSQVKRLPFRTSEILGRHSDCSKIIKSLLSHSIVWIEGRKGIGKSATVKEISHLIFERDVFEDGVIYMPLRDCDFLENLIEQMFIYLAQSFTSPKAKKDLETFSSNEVSEKYNKCITMISNLKLLIIFDDCDPIIHNELGEFQKLIEDFAQRVQNSTLLFTSKVAIDGLERYNYEIIRLQPLPEMSIFDLLLKKVKSKENFKNELLELQNKTRKESQKTNEINLEHDIFRILNGNPLSAILVASLYQDASISEIYKTLTIFKREERTSADMEETIFSLNLKNSMKFVKKLSAISYQIILAFALSPSGLSRTDLRGMFQYQEKDLKIIQEREFSLSRSKNTDHSEPSFCMEMSIMDSIRKLADIKDLEKIDKIIVEHIVKDLMHQIGNATTSPQSEKYFIINFEGNIWAALSRMKNKFERDQQTLNPLSNLTNKDGITFNMLGNGIIKYIQNKDLISKAKNMVYRAKKGNYMSKKSQLMDKCFFAKSNKIDFGDSLTSNALSAKKGREAKNRNLLRTFAKNLLNEEEQEEAKKLAEKYGFKADNTSKVLHTRSKLLEVSQEESKDDSRQIDKGFSQSESSSTSGEFERDTDEVVNISSGLKVVIENTPTEENVTDTKTNPNDSSKKKSFSAVLREEKKQEISVSSFNMGKEPEVEVENSSDSSDKSPFCQQLEGSLPPSQLGTFVKPVYELGLHDKLAILFSTVLCKNNHLDSALKVIEQYALDCSINKLSHANAVKIKTILMLEDESESFINIKACCDLALKKFSRVKSILGCAICHLLQIIILTQNIRSPYEESDDGENEDQGIKIDKNNPETTDYHYDNFYKRMYQLLRIKNSGKTSDSYKKIVLNVKDFENQTSTTLFDVTGDDCLIRKFILTPILNTKDEKMNEFQLEKIDDAKITQLIQRLKQKEIERTCVNKIQKKYYSKKVEIPQSPLLIEEGKRNGSEKIYSGGFLNSVSSTPKVVEKDSKTRLHKYRRESDQRDNYNSGTHLFQIKHDRLQQLKSNSDIFKQSPVSKFNAKYSQMKIPQSIGKIVPMGYSPFVRSDKKNFKSPGMGGKVNKTQAIIVPRTKKSKITKQRCRSRAHRANKTTHPLRVKGSKSYVSPMRKNSPIYKCSRTRSPLNSKGSYDKKTYFRENIEHPDHAYNQARYISGDKYPVRICKSSQKMKKIPMYSLYSPPISKHNYKYDTILE</sequence>
<protein>
    <recommendedName>
        <fullName evidence="3">CHAT domain-containing protein</fullName>
    </recommendedName>
</protein>
<reference evidence="4" key="1">
    <citation type="submission" date="2023-07" db="EMBL/GenBank/DDBJ databases">
        <authorList>
            <consortium name="AG Swart"/>
            <person name="Singh M."/>
            <person name="Singh A."/>
            <person name="Seah K."/>
            <person name="Emmerich C."/>
        </authorList>
    </citation>
    <scope>NUCLEOTIDE SEQUENCE</scope>
    <source>
        <strain evidence="4">DP1</strain>
    </source>
</reference>
<feature type="coiled-coil region" evidence="1">
    <location>
        <begin position="580"/>
        <end position="607"/>
    </location>
</feature>
<feature type="region of interest" description="Disordered" evidence="2">
    <location>
        <begin position="945"/>
        <end position="1057"/>
    </location>
</feature>
<dbReference type="CDD" id="cd02019">
    <property type="entry name" value="NK"/>
    <property type="match status" value="1"/>
</dbReference>
<name>A0AAD1Y208_EUPCR</name>
<feature type="region of interest" description="Disordered" evidence="2">
    <location>
        <begin position="1182"/>
        <end position="1201"/>
    </location>
</feature>
<feature type="compositionally biased region" description="Low complexity" evidence="2">
    <location>
        <begin position="961"/>
        <end position="972"/>
    </location>
</feature>
<dbReference type="InterPro" id="IPR024983">
    <property type="entry name" value="CHAT_dom"/>
</dbReference>
<dbReference type="Pfam" id="PF12770">
    <property type="entry name" value="CHAT"/>
    <property type="match status" value="1"/>
</dbReference>
<evidence type="ECO:0000256" key="2">
    <source>
        <dbReference type="SAM" id="MobiDB-lite"/>
    </source>
</evidence>
<organism evidence="4 5">
    <name type="scientific">Euplotes crassus</name>
    <dbReference type="NCBI Taxonomy" id="5936"/>
    <lineage>
        <taxon>Eukaryota</taxon>
        <taxon>Sar</taxon>
        <taxon>Alveolata</taxon>
        <taxon>Ciliophora</taxon>
        <taxon>Intramacronucleata</taxon>
        <taxon>Spirotrichea</taxon>
        <taxon>Hypotrichia</taxon>
        <taxon>Euplotida</taxon>
        <taxon>Euplotidae</taxon>
        <taxon>Moneuplotes</taxon>
    </lineage>
</organism>
<keyword evidence="1" id="KW-0175">Coiled coil</keyword>
<feature type="domain" description="CHAT" evidence="3">
    <location>
        <begin position="177"/>
        <end position="336"/>
    </location>
</feature>
<evidence type="ECO:0000256" key="1">
    <source>
        <dbReference type="SAM" id="Coils"/>
    </source>
</evidence>
<keyword evidence="5" id="KW-1185">Reference proteome</keyword>
<dbReference type="SUPFAM" id="SSF52540">
    <property type="entry name" value="P-loop containing nucleoside triphosphate hydrolases"/>
    <property type="match status" value="1"/>
</dbReference>
<dbReference type="PANTHER" id="PTHR47691:SF3">
    <property type="entry name" value="HTH-TYPE TRANSCRIPTIONAL REGULATOR RV0890C-RELATED"/>
    <property type="match status" value="1"/>
</dbReference>
<dbReference type="Gene3D" id="3.40.50.300">
    <property type="entry name" value="P-loop containing nucleotide triphosphate hydrolases"/>
    <property type="match status" value="1"/>
</dbReference>
<proteinExistence type="predicted"/>
<dbReference type="PANTHER" id="PTHR47691">
    <property type="entry name" value="REGULATOR-RELATED"/>
    <property type="match status" value="1"/>
</dbReference>
<dbReference type="InterPro" id="IPR027417">
    <property type="entry name" value="P-loop_NTPase"/>
</dbReference>
<dbReference type="Proteomes" id="UP001295684">
    <property type="component" value="Unassembled WGS sequence"/>
</dbReference>
<comment type="caution">
    <text evidence="4">The sequence shown here is derived from an EMBL/GenBank/DDBJ whole genome shotgun (WGS) entry which is preliminary data.</text>
</comment>
<evidence type="ECO:0000313" key="4">
    <source>
        <dbReference type="EMBL" id="CAI2383863.1"/>
    </source>
</evidence>
<accession>A0AAD1Y208</accession>
<evidence type="ECO:0000313" key="5">
    <source>
        <dbReference type="Proteomes" id="UP001295684"/>
    </source>
</evidence>
<gene>
    <name evidence="4" type="ORF">ECRASSUSDP1_LOCUS25376</name>
</gene>
<feature type="compositionally biased region" description="Acidic residues" evidence="2">
    <location>
        <begin position="1182"/>
        <end position="1191"/>
    </location>
</feature>
<evidence type="ECO:0000259" key="3">
    <source>
        <dbReference type="Pfam" id="PF12770"/>
    </source>
</evidence>
<feature type="compositionally biased region" description="Polar residues" evidence="2">
    <location>
        <begin position="994"/>
        <end position="1010"/>
    </location>
</feature>